<dbReference type="Pfam" id="PF00149">
    <property type="entry name" value="Metallophos"/>
    <property type="match status" value="1"/>
</dbReference>
<dbReference type="CDD" id="cd00840">
    <property type="entry name" value="MPP_Mre11_N"/>
    <property type="match status" value="1"/>
</dbReference>
<reference evidence="3 4" key="1">
    <citation type="submission" date="2016-11" db="EMBL/GenBank/DDBJ databases">
        <authorList>
            <person name="Jaros S."/>
            <person name="Januszkiewicz K."/>
            <person name="Wedrychowicz H."/>
        </authorList>
    </citation>
    <scope>NUCLEOTIDE SEQUENCE [LARGE SCALE GENOMIC DNA]</scope>
    <source>
        <strain evidence="3 4">DSM 15930</strain>
    </source>
</reference>
<dbReference type="STRING" id="1120996.SAMN02746066_01615"/>
<dbReference type="InterPro" id="IPR050535">
    <property type="entry name" value="DNA_Repair-Maintenance_Comp"/>
</dbReference>
<evidence type="ECO:0000256" key="1">
    <source>
        <dbReference type="ARBA" id="ARBA00022801"/>
    </source>
</evidence>
<dbReference type="OrthoDB" id="9773856at2"/>
<keyword evidence="4" id="KW-1185">Reference proteome</keyword>
<feature type="domain" description="Calcineurin-like phosphoesterase" evidence="2">
    <location>
        <begin position="1"/>
        <end position="186"/>
    </location>
</feature>
<dbReference type="InterPro" id="IPR029052">
    <property type="entry name" value="Metallo-depent_PP-like"/>
</dbReference>
<accession>A0A1M7HWJ0</accession>
<dbReference type="SUPFAM" id="SSF56300">
    <property type="entry name" value="Metallo-dependent phosphatases"/>
    <property type="match status" value="1"/>
</dbReference>
<dbReference type="Proteomes" id="UP000184038">
    <property type="component" value="Unassembled WGS sequence"/>
</dbReference>
<name>A0A1M7HWJ0_9FIRM</name>
<evidence type="ECO:0000259" key="2">
    <source>
        <dbReference type="Pfam" id="PF00149"/>
    </source>
</evidence>
<dbReference type="GO" id="GO:0004527">
    <property type="term" value="F:exonuclease activity"/>
    <property type="evidence" value="ECO:0007669"/>
    <property type="project" value="UniProtKB-KW"/>
</dbReference>
<evidence type="ECO:0000313" key="3">
    <source>
        <dbReference type="EMBL" id="SHM32703.1"/>
    </source>
</evidence>
<keyword evidence="3" id="KW-0269">Exonuclease</keyword>
<dbReference type="PANTHER" id="PTHR30337">
    <property type="entry name" value="COMPONENT OF ATP-DEPENDENT DSDNA EXONUCLEASE"/>
    <property type="match status" value="1"/>
</dbReference>
<keyword evidence="1" id="KW-0378">Hydrolase</keyword>
<keyword evidence="3" id="KW-0540">Nuclease</keyword>
<dbReference type="InterPro" id="IPR004843">
    <property type="entry name" value="Calcineurin-like_PHP"/>
</dbReference>
<dbReference type="AlphaFoldDB" id="A0A1M7HWJ0"/>
<proteinExistence type="predicted"/>
<evidence type="ECO:0000313" key="4">
    <source>
        <dbReference type="Proteomes" id="UP000184038"/>
    </source>
</evidence>
<organism evidence="3 4">
    <name type="scientific">Anaerosporobacter mobilis DSM 15930</name>
    <dbReference type="NCBI Taxonomy" id="1120996"/>
    <lineage>
        <taxon>Bacteria</taxon>
        <taxon>Bacillati</taxon>
        <taxon>Bacillota</taxon>
        <taxon>Clostridia</taxon>
        <taxon>Lachnospirales</taxon>
        <taxon>Lachnospiraceae</taxon>
        <taxon>Anaerosporobacter</taxon>
    </lineage>
</organism>
<sequence>MRFIHLADVHLGMQPDLRRDWSQDRSKEIWRTFENVVNQCEEDSIDLLLIAGDLFHKQPLLRELKEVNYLFKRLTGTHVVLMAGNHDYISQTSNYMNFPWADHVHMFYQEELTDFYIKELNTRVFGLSYFTRDITEPKYHQSVLINKQEISILLAHGGDEKDIPIDRKIIESQGYTYVALGHIHKPALFTNQMAYPGSLEPLDKTETGEHGYIQGEISKFGDEYQTVIKFVPCSRRQYIPIEFEVQPHMTQLEVIDGIREQIRLKGTNHIYSITLEGSRGVDITFDEEEFLTLGHITQVEDHTIPDYNFDELYLENKDNIIGMFIDKIQSLEYDDEVIDKALYLGVKALMKLK</sequence>
<dbReference type="EMBL" id="FRCP01000008">
    <property type="protein sequence ID" value="SHM32703.1"/>
    <property type="molecule type" value="Genomic_DNA"/>
</dbReference>
<dbReference type="Gene3D" id="3.60.21.10">
    <property type="match status" value="1"/>
</dbReference>
<dbReference type="RefSeq" id="WP_073285708.1">
    <property type="nucleotide sequence ID" value="NZ_FRCP01000008.1"/>
</dbReference>
<gene>
    <name evidence="3" type="ORF">SAMN02746066_01615</name>
</gene>
<protein>
    <submittedName>
        <fullName evidence="3">DNA repair exonuclease SbcCD nuclease subunit</fullName>
    </submittedName>
</protein>
<dbReference type="InterPro" id="IPR041796">
    <property type="entry name" value="Mre11_N"/>
</dbReference>